<dbReference type="EMBL" id="JAYMYQ010000001">
    <property type="protein sequence ID" value="KAK7359999.1"/>
    <property type="molecule type" value="Genomic_DNA"/>
</dbReference>
<name>A0AAN9MSD0_CANGL</name>
<gene>
    <name evidence="1" type="ORF">VNO77_01971</name>
</gene>
<reference evidence="1 2" key="1">
    <citation type="submission" date="2024-01" db="EMBL/GenBank/DDBJ databases">
        <title>The genomes of 5 underutilized Papilionoideae crops provide insights into root nodulation and disease resistanc.</title>
        <authorList>
            <person name="Jiang F."/>
        </authorList>
    </citation>
    <scope>NUCLEOTIDE SEQUENCE [LARGE SCALE GENOMIC DNA]</scope>
    <source>
        <strain evidence="1">LVBAO_FW01</strain>
        <tissue evidence="1">Leaves</tissue>
    </source>
</reference>
<proteinExistence type="predicted"/>
<dbReference type="Proteomes" id="UP001367508">
    <property type="component" value="Unassembled WGS sequence"/>
</dbReference>
<dbReference type="AlphaFoldDB" id="A0AAN9MSD0"/>
<evidence type="ECO:0000313" key="2">
    <source>
        <dbReference type="Proteomes" id="UP001367508"/>
    </source>
</evidence>
<evidence type="ECO:0000313" key="1">
    <source>
        <dbReference type="EMBL" id="KAK7359999.1"/>
    </source>
</evidence>
<organism evidence="1 2">
    <name type="scientific">Canavalia gladiata</name>
    <name type="common">Sword bean</name>
    <name type="synonym">Dolichos gladiatus</name>
    <dbReference type="NCBI Taxonomy" id="3824"/>
    <lineage>
        <taxon>Eukaryota</taxon>
        <taxon>Viridiplantae</taxon>
        <taxon>Streptophyta</taxon>
        <taxon>Embryophyta</taxon>
        <taxon>Tracheophyta</taxon>
        <taxon>Spermatophyta</taxon>
        <taxon>Magnoliopsida</taxon>
        <taxon>eudicotyledons</taxon>
        <taxon>Gunneridae</taxon>
        <taxon>Pentapetalae</taxon>
        <taxon>rosids</taxon>
        <taxon>fabids</taxon>
        <taxon>Fabales</taxon>
        <taxon>Fabaceae</taxon>
        <taxon>Papilionoideae</taxon>
        <taxon>50 kb inversion clade</taxon>
        <taxon>NPAAA clade</taxon>
        <taxon>indigoferoid/millettioid clade</taxon>
        <taxon>Phaseoleae</taxon>
        <taxon>Canavalia</taxon>
    </lineage>
</organism>
<comment type="caution">
    <text evidence="1">The sequence shown here is derived from an EMBL/GenBank/DDBJ whole genome shotgun (WGS) entry which is preliminary data.</text>
</comment>
<protein>
    <submittedName>
        <fullName evidence="1">Uncharacterized protein</fullName>
    </submittedName>
</protein>
<sequence length="87" mass="9868">MSFVEMVVFVESDNTIWMPTFPNFPPQPQHLHLVLIPSRFQLKSLPLATTNGACIHSARGHETFHLYSVIIAFNGDSLSVYRQLGLR</sequence>
<keyword evidence="2" id="KW-1185">Reference proteome</keyword>
<accession>A0AAN9MSD0</accession>